<evidence type="ECO:0000256" key="1">
    <source>
        <dbReference type="SAM" id="Phobius"/>
    </source>
</evidence>
<feature type="transmembrane region" description="Helical" evidence="1">
    <location>
        <begin position="179"/>
        <end position="202"/>
    </location>
</feature>
<sequence length="312" mass="35424">MRHLLCLLCVFLAAFSHTLFAENTAPSAQIIQLDQGRDYGIMVGDVIHHHYLIKVNSNYSLSLSSLPVKGELNYWLDLNNVKFASKHQGDKTLYRLTLSYQTFYAPLDVRRLIIPSQELVFSNDNNERVSLALPDWSFTMSPIKEITPSGVGNEDATAGFMKADISPFLLDTAHYKTPMLIYAVLASVSILLLTYFSGWLPLSNASPFTRAKRQLKPYLRRRELSQDDIEAALQACHDAFNQRAKHTVFASQINAFLIEHPQFSSHKQAIETFFEKSRQVFFFDQKADSQRVKDCYQLCKQLAAADKVSLTS</sequence>
<reference evidence="2" key="1">
    <citation type="journal article" date="2015" name="Nature">
        <title>Complex archaea that bridge the gap between prokaryotes and eukaryotes.</title>
        <authorList>
            <person name="Spang A."/>
            <person name="Saw J.H."/>
            <person name="Jorgensen S.L."/>
            <person name="Zaremba-Niedzwiedzka K."/>
            <person name="Martijn J."/>
            <person name="Lind A.E."/>
            <person name="van Eijk R."/>
            <person name="Schleper C."/>
            <person name="Guy L."/>
            <person name="Ettema T.J."/>
        </authorList>
    </citation>
    <scope>NUCLEOTIDE SEQUENCE</scope>
</reference>
<dbReference type="AlphaFoldDB" id="A0A0F9M9K3"/>
<protein>
    <recommendedName>
        <fullName evidence="3">MxaA protein</fullName>
    </recommendedName>
</protein>
<dbReference type="EMBL" id="LAZR01004955">
    <property type="protein sequence ID" value="KKN04130.1"/>
    <property type="molecule type" value="Genomic_DNA"/>
</dbReference>
<comment type="caution">
    <text evidence="2">The sequence shown here is derived from an EMBL/GenBank/DDBJ whole genome shotgun (WGS) entry which is preliminary data.</text>
</comment>
<evidence type="ECO:0008006" key="3">
    <source>
        <dbReference type="Google" id="ProtNLM"/>
    </source>
</evidence>
<accession>A0A0F9M9K3</accession>
<name>A0A0F9M9K3_9ZZZZ</name>
<keyword evidence="1" id="KW-1133">Transmembrane helix</keyword>
<evidence type="ECO:0000313" key="2">
    <source>
        <dbReference type="EMBL" id="KKN04130.1"/>
    </source>
</evidence>
<keyword evidence="1" id="KW-0472">Membrane</keyword>
<organism evidence="2">
    <name type="scientific">marine sediment metagenome</name>
    <dbReference type="NCBI Taxonomy" id="412755"/>
    <lineage>
        <taxon>unclassified sequences</taxon>
        <taxon>metagenomes</taxon>
        <taxon>ecological metagenomes</taxon>
    </lineage>
</organism>
<keyword evidence="1" id="KW-0812">Transmembrane</keyword>
<gene>
    <name evidence="2" type="ORF">LCGC14_1100520</name>
</gene>
<proteinExistence type="predicted"/>